<dbReference type="VEuPathDB" id="FungiDB:CPAG_00458"/>
<dbReference type="AlphaFoldDB" id="A0A0J6EUB4"/>
<dbReference type="EMBL" id="DS268109">
    <property type="protein sequence ID" value="KMM64106.1"/>
    <property type="molecule type" value="Genomic_DNA"/>
</dbReference>
<name>A0A0J6EUB4_COCPO</name>
<organism evidence="1 2">
    <name type="scientific">Coccidioides posadasii RMSCC 3488</name>
    <dbReference type="NCBI Taxonomy" id="454284"/>
    <lineage>
        <taxon>Eukaryota</taxon>
        <taxon>Fungi</taxon>
        <taxon>Dikarya</taxon>
        <taxon>Ascomycota</taxon>
        <taxon>Pezizomycotina</taxon>
        <taxon>Eurotiomycetes</taxon>
        <taxon>Eurotiomycetidae</taxon>
        <taxon>Onygenales</taxon>
        <taxon>Onygenaceae</taxon>
        <taxon>Coccidioides</taxon>
    </lineage>
</organism>
<evidence type="ECO:0000313" key="2">
    <source>
        <dbReference type="Proteomes" id="UP000054567"/>
    </source>
</evidence>
<sequence length="96" mass="10508">MVSIGFTCRVRIQGVVSPTASPTILGALVSQLNRNGRRRTSPLGPAIGYQVQTRIMVDSVFAESARLPRTWGLFGRNHDQFVTACAGHQWLPLKTS</sequence>
<reference evidence="2" key="2">
    <citation type="journal article" date="2009" name="Genome Res.">
        <title>Comparative genomic analyses of the human fungal pathogens Coccidioides and their relatives.</title>
        <authorList>
            <person name="Sharpton T.J."/>
            <person name="Stajich J.E."/>
            <person name="Rounsley S.D."/>
            <person name="Gardner M.J."/>
            <person name="Wortman J.R."/>
            <person name="Jordar V.S."/>
            <person name="Maiti R."/>
            <person name="Kodira C.D."/>
            <person name="Neafsey D.E."/>
            <person name="Zeng Q."/>
            <person name="Hung C.-Y."/>
            <person name="McMahan C."/>
            <person name="Muszewska A."/>
            <person name="Grynberg M."/>
            <person name="Mandel M.A."/>
            <person name="Kellner E.M."/>
            <person name="Barker B.M."/>
            <person name="Galgiani J.N."/>
            <person name="Orbach M.J."/>
            <person name="Kirkland T.N."/>
            <person name="Cole G.T."/>
            <person name="Henn M.R."/>
            <person name="Birren B.W."/>
            <person name="Taylor J.W."/>
        </authorList>
    </citation>
    <scope>NUCLEOTIDE SEQUENCE [LARGE SCALE GENOMIC DNA]</scope>
    <source>
        <strain evidence="2">RMSCC 3488</strain>
    </source>
</reference>
<gene>
    <name evidence="1" type="ORF">CPAG_00458</name>
</gene>
<reference evidence="1 2" key="1">
    <citation type="submission" date="2007-06" db="EMBL/GenBank/DDBJ databases">
        <title>The Genome Sequence of Coccidioides posadasii RMSCC_3488.</title>
        <authorList>
            <consortium name="Coccidioides Genome Resources Consortium"/>
            <consortium name="The Broad Institute Genome Sequencing Platform"/>
            <person name="Henn M.R."/>
            <person name="Sykes S."/>
            <person name="Young S."/>
            <person name="Jaffe D."/>
            <person name="Berlin A."/>
            <person name="Alvarez P."/>
            <person name="Butler J."/>
            <person name="Gnerre S."/>
            <person name="Grabherr M."/>
            <person name="Mauceli E."/>
            <person name="Brockman W."/>
            <person name="Kodira C."/>
            <person name="Alvarado L."/>
            <person name="Zeng Q."/>
            <person name="Crawford M."/>
            <person name="Antoine C."/>
            <person name="Devon K."/>
            <person name="Galgiani J."/>
            <person name="Orsborn K."/>
            <person name="Lewis M.L."/>
            <person name="Nusbaum C."/>
            <person name="Galagan J."/>
            <person name="Birren B."/>
        </authorList>
    </citation>
    <scope>NUCLEOTIDE SEQUENCE [LARGE SCALE GENOMIC DNA]</scope>
    <source>
        <strain evidence="1 2">RMSCC 3488</strain>
    </source>
</reference>
<proteinExistence type="predicted"/>
<reference evidence="2" key="3">
    <citation type="journal article" date="2010" name="Genome Res.">
        <title>Population genomic sequencing of Coccidioides fungi reveals recent hybridization and transposon control.</title>
        <authorList>
            <person name="Neafsey D.E."/>
            <person name="Barker B.M."/>
            <person name="Sharpton T.J."/>
            <person name="Stajich J.E."/>
            <person name="Park D.J."/>
            <person name="Whiston E."/>
            <person name="Hung C.-Y."/>
            <person name="McMahan C."/>
            <person name="White J."/>
            <person name="Sykes S."/>
            <person name="Heiman D."/>
            <person name="Young S."/>
            <person name="Zeng Q."/>
            <person name="Abouelleil A."/>
            <person name="Aftuck L."/>
            <person name="Bessette D."/>
            <person name="Brown A."/>
            <person name="FitzGerald M."/>
            <person name="Lui A."/>
            <person name="Macdonald J.P."/>
            <person name="Priest M."/>
            <person name="Orbach M.J."/>
            <person name="Galgiani J.N."/>
            <person name="Kirkland T.N."/>
            <person name="Cole G.T."/>
            <person name="Birren B.W."/>
            <person name="Henn M.R."/>
            <person name="Taylor J.W."/>
            <person name="Rounsley S.D."/>
        </authorList>
    </citation>
    <scope>NUCLEOTIDE SEQUENCE [LARGE SCALE GENOMIC DNA]</scope>
    <source>
        <strain evidence="2">RMSCC 3488</strain>
    </source>
</reference>
<accession>A0A0J6EUB4</accession>
<dbReference type="Proteomes" id="UP000054567">
    <property type="component" value="Unassembled WGS sequence"/>
</dbReference>
<protein>
    <submittedName>
        <fullName evidence="1">Uncharacterized protein</fullName>
    </submittedName>
</protein>
<evidence type="ECO:0000313" key="1">
    <source>
        <dbReference type="EMBL" id="KMM64106.1"/>
    </source>
</evidence>